<protein>
    <submittedName>
        <fullName evidence="2">Uncharacterized protein</fullName>
    </submittedName>
</protein>
<evidence type="ECO:0000313" key="2">
    <source>
        <dbReference type="EMBL" id="KAG7402557.1"/>
    </source>
</evidence>
<sequence length="395" mass="45098">MTKNKALTVLDGFMSALVYLEHDEPPKGCRGTLDDRLDAIPAWYSAQNVQCGSKVVWDLLVQTENPAFTRFLNKSYEHANGLCFDGMITFYMAEENMVPETLEQAFAFFSLSYVISRLSSREGPDKHDVLAGIRPWQALMKRDENKWALLKDLVKALGFTEDIDATSQPDTDSITTTNTNHNLSSRGHLSEETTSSNALQMTSIYQAIRKYIYRYHDFWFKLGDGCSPGERGDKCISRWNQSLRKPDQILEWSVKNLQCANHNQDPTYHGIVQITLRLYRLGYLQSVDVLESYVKGVADVSDMCIAFDQNRTNFAVDSYFSRILPTVKNFVAGFTTAARTERMIRARKHECSVTRRIELLQEPSYVNHTTIMLAGEAPLLRIYRDYTKRNGVAMV</sequence>
<accession>A0A8J5NHU9</accession>
<organism evidence="2 3">
    <name type="scientific">Fusarium oxysporum f. sp. rapae</name>
    <dbReference type="NCBI Taxonomy" id="485398"/>
    <lineage>
        <taxon>Eukaryota</taxon>
        <taxon>Fungi</taxon>
        <taxon>Dikarya</taxon>
        <taxon>Ascomycota</taxon>
        <taxon>Pezizomycotina</taxon>
        <taxon>Sordariomycetes</taxon>
        <taxon>Hypocreomycetidae</taxon>
        <taxon>Hypocreales</taxon>
        <taxon>Nectriaceae</taxon>
        <taxon>Fusarium</taxon>
        <taxon>Fusarium oxysporum species complex</taxon>
    </lineage>
</organism>
<reference evidence="2" key="1">
    <citation type="submission" date="2021-04" db="EMBL/GenBank/DDBJ databases">
        <title>First draft genome resource for Brassicaceae pathogens Fusarium oxysporum f. sp. raphani and Fusarium oxysporum f. sp. rapae.</title>
        <authorList>
            <person name="Asai S."/>
        </authorList>
    </citation>
    <scope>NUCLEOTIDE SEQUENCE</scope>
    <source>
        <strain evidence="2">Tf1208</strain>
    </source>
</reference>
<dbReference type="Proteomes" id="UP000694050">
    <property type="component" value="Unassembled WGS sequence"/>
</dbReference>
<comment type="caution">
    <text evidence="2">The sequence shown here is derived from an EMBL/GenBank/DDBJ whole genome shotgun (WGS) entry which is preliminary data.</text>
</comment>
<gene>
    <name evidence="2" type="ORF">Forpe1208_v017113</name>
</gene>
<dbReference type="AlphaFoldDB" id="A0A8J5NHU9"/>
<evidence type="ECO:0000256" key="1">
    <source>
        <dbReference type="SAM" id="MobiDB-lite"/>
    </source>
</evidence>
<dbReference type="EMBL" id="JAELUQ010000018">
    <property type="protein sequence ID" value="KAG7402557.1"/>
    <property type="molecule type" value="Genomic_DNA"/>
</dbReference>
<name>A0A8J5NHU9_FUSOX</name>
<proteinExistence type="predicted"/>
<feature type="region of interest" description="Disordered" evidence="1">
    <location>
        <begin position="167"/>
        <end position="194"/>
    </location>
</feature>
<evidence type="ECO:0000313" key="3">
    <source>
        <dbReference type="Proteomes" id="UP000694050"/>
    </source>
</evidence>